<sequence length="151" mass="17101">MCLITKNTNQILSFGDDKTEVVYHAFVQIGLELKHFKDITYQDSVLLPSDLHSKSKLRLFDEEITDFGITTVGVIVHKVINLTNPGDSTIIISNIISSGINFHCSISYEEKLPSKEHTSFNIYFLPTTEEPSIKGGNFIIFYFTCAWSNLF</sequence>
<dbReference type="EMBL" id="JABEBT010000025">
    <property type="protein sequence ID" value="KAF7636914.1"/>
    <property type="molecule type" value="Genomic_DNA"/>
</dbReference>
<organism evidence="1 2">
    <name type="scientific">Meloidogyne graminicola</name>
    <dbReference type="NCBI Taxonomy" id="189291"/>
    <lineage>
        <taxon>Eukaryota</taxon>
        <taxon>Metazoa</taxon>
        <taxon>Ecdysozoa</taxon>
        <taxon>Nematoda</taxon>
        <taxon>Chromadorea</taxon>
        <taxon>Rhabditida</taxon>
        <taxon>Tylenchina</taxon>
        <taxon>Tylenchomorpha</taxon>
        <taxon>Tylenchoidea</taxon>
        <taxon>Meloidogynidae</taxon>
        <taxon>Meloidogyninae</taxon>
        <taxon>Meloidogyne</taxon>
    </lineage>
</organism>
<evidence type="ECO:0000313" key="2">
    <source>
        <dbReference type="Proteomes" id="UP000605970"/>
    </source>
</evidence>
<dbReference type="InterPro" id="IPR013783">
    <property type="entry name" value="Ig-like_fold"/>
</dbReference>
<comment type="caution">
    <text evidence="1">The sequence shown here is derived from an EMBL/GenBank/DDBJ whole genome shotgun (WGS) entry which is preliminary data.</text>
</comment>
<protein>
    <submittedName>
        <fullName evidence="1">Uncharacterized protein</fullName>
    </submittedName>
</protein>
<dbReference type="OrthoDB" id="168404at2759"/>
<dbReference type="Proteomes" id="UP000605970">
    <property type="component" value="Unassembled WGS sequence"/>
</dbReference>
<dbReference type="AlphaFoldDB" id="A0A8S9ZUJ2"/>
<gene>
    <name evidence="1" type="ORF">Mgra_00003654</name>
</gene>
<evidence type="ECO:0000313" key="1">
    <source>
        <dbReference type="EMBL" id="KAF7636914.1"/>
    </source>
</evidence>
<keyword evidence="2" id="KW-1185">Reference proteome</keyword>
<dbReference type="Gene3D" id="2.60.40.10">
    <property type="entry name" value="Immunoglobulins"/>
    <property type="match status" value="1"/>
</dbReference>
<proteinExistence type="predicted"/>
<name>A0A8S9ZUJ2_9BILA</name>
<accession>A0A8S9ZUJ2</accession>
<reference evidence="1" key="1">
    <citation type="journal article" date="2020" name="Ecol. Evol.">
        <title>Genome structure and content of the rice root-knot nematode (Meloidogyne graminicola).</title>
        <authorList>
            <person name="Phan N.T."/>
            <person name="Danchin E.G.J."/>
            <person name="Klopp C."/>
            <person name="Perfus-Barbeoch L."/>
            <person name="Kozlowski D.K."/>
            <person name="Koutsovoulos G.D."/>
            <person name="Lopez-Roques C."/>
            <person name="Bouchez O."/>
            <person name="Zahm M."/>
            <person name="Besnard G."/>
            <person name="Bellafiore S."/>
        </authorList>
    </citation>
    <scope>NUCLEOTIDE SEQUENCE</scope>
    <source>
        <strain evidence="1">VN-18</strain>
    </source>
</reference>